<evidence type="ECO:0000259" key="1">
    <source>
        <dbReference type="Pfam" id="PF00135"/>
    </source>
</evidence>
<gene>
    <name evidence="2" type="ORF">EHS24_002950</name>
</gene>
<dbReference type="GeneID" id="39587493"/>
<protein>
    <recommendedName>
        <fullName evidence="1">Carboxylesterase type B domain-containing protein</fullName>
    </recommendedName>
</protein>
<comment type="caution">
    <text evidence="2">The sequence shown here is derived from an EMBL/GenBank/DDBJ whole genome shotgun (WGS) entry which is preliminary data.</text>
</comment>
<dbReference type="Pfam" id="PF00135">
    <property type="entry name" value="COesterase"/>
    <property type="match status" value="1"/>
</dbReference>
<accession>A0A427XG51</accession>
<feature type="domain" description="Carboxylesterase type B" evidence="1">
    <location>
        <begin position="36"/>
        <end position="211"/>
    </location>
</feature>
<keyword evidence="3" id="KW-1185">Reference proteome</keyword>
<dbReference type="InterPro" id="IPR050309">
    <property type="entry name" value="Type-B_Carboxylest/Lipase"/>
</dbReference>
<name>A0A427XG51_9TREE</name>
<sequence length="358" mass="39654">MAPTHISNLGPYRYAVAERFAPSQYLSYLDPAPETICPQLPTSFPAFQAILGPIPGNPLQSEDCLQLRVFTPKRTGKKLPVMVYIHGGSYMYLGGVLSWFDGTRLAREGVVVVTINYRLGPLGFLYMPERNITPTGIGDQVQALKWVQEHIGDFDGDKDKVTIFGQSAGALSVNCLYRTPEAKGLFHAGIMESAPLELTAHNLSWAEECGRKFESFLNEDIYTANLSALLQASSNTTDWRVDALGANMSEAAAATLAEYVNSTLANDAEMHDAHNPTATYVFKYEPKGSVWGATHNLEVPFILGTEAAWNQSKMLGNETWWDFDRVGRPLRKAWAGFGKTASIQKMKSVKQEYLDWLD</sequence>
<dbReference type="RefSeq" id="XP_028473026.1">
    <property type="nucleotide sequence ID" value="XM_028618659.1"/>
</dbReference>
<dbReference type="AlphaFoldDB" id="A0A427XG51"/>
<reference evidence="2 3" key="1">
    <citation type="submission" date="2018-11" db="EMBL/GenBank/DDBJ databases">
        <title>Genome sequence of Apiotrichum porosum DSM 27194.</title>
        <authorList>
            <person name="Aliyu H."/>
            <person name="Gorte O."/>
            <person name="Ochsenreither K."/>
        </authorList>
    </citation>
    <scope>NUCLEOTIDE SEQUENCE [LARGE SCALE GENOMIC DNA]</scope>
    <source>
        <strain evidence="2 3">DSM 27194</strain>
    </source>
</reference>
<dbReference type="Gene3D" id="3.40.50.1820">
    <property type="entry name" value="alpha/beta hydrolase"/>
    <property type="match status" value="2"/>
</dbReference>
<dbReference type="PANTHER" id="PTHR11559">
    <property type="entry name" value="CARBOXYLESTERASE"/>
    <property type="match status" value="1"/>
</dbReference>
<dbReference type="STRING" id="105984.A0A427XG51"/>
<dbReference type="InterPro" id="IPR029058">
    <property type="entry name" value="AB_hydrolase_fold"/>
</dbReference>
<evidence type="ECO:0000313" key="2">
    <source>
        <dbReference type="EMBL" id="RSH77879.1"/>
    </source>
</evidence>
<dbReference type="InterPro" id="IPR002018">
    <property type="entry name" value="CarbesteraseB"/>
</dbReference>
<dbReference type="EMBL" id="RSCE01000014">
    <property type="protein sequence ID" value="RSH77879.1"/>
    <property type="molecule type" value="Genomic_DNA"/>
</dbReference>
<evidence type="ECO:0000313" key="3">
    <source>
        <dbReference type="Proteomes" id="UP000279236"/>
    </source>
</evidence>
<organism evidence="2 3">
    <name type="scientific">Apiotrichum porosum</name>
    <dbReference type="NCBI Taxonomy" id="105984"/>
    <lineage>
        <taxon>Eukaryota</taxon>
        <taxon>Fungi</taxon>
        <taxon>Dikarya</taxon>
        <taxon>Basidiomycota</taxon>
        <taxon>Agaricomycotina</taxon>
        <taxon>Tremellomycetes</taxon>
        <taxon>Trichosporonales</taxon>
        <taxon>Trichosporonaceae</taxon>
        <taxon>Apiotrichum</taxon>
    </lineage>
</organism>
<dbReference type="SUPFAM" id="SSF53474">
    <property type="entry name" value="alpha/beta-Hydrolases"/>
    <property type="match status" value="1"/>
</dbReference>
<dbReference type="OrthoDB" id="408631at2759"/>
<dbReference type="Proteomes" id="UP000279236">
    <property type="component" value="Unassembled WGS sequence"/>
</dbReference>
<proteinExistence type="predicted"/>